<evidence type="ECO:0000256" key="4">
    <source>
        <dbReference type="ARBA" id="ARBA00022553"/>
    </source>
</evidence>
<dbReference type="SMART" id="SM00387">
    <property type="entry name" value="HATPase_c"/>
    <property type="match status" value="1"/>
</dbReference>
<accession>A0ABP8Q5F6</accession>
<feature type="domain" description="HAMP" evidence="13">
    <location>
        <begin position="189"/>
        <end position="246"/>
    </location>
</feature>
<dbReference type="SMART" id="SM00304">
    <property type="entry name" value="HAMP"/>
    <property type="match status" value="1"/>
</dbReference>
<evidence type="ECO:0000256" key="5">
    <source>
        <dbReference type="ARBA" id="ARBA00022679"/>
    </source>
</evidence>
<evidence type="ECO:0000259" key="13">
    <source>
        <dbReference type="PROSITE" id="PS50885"/>
    </source>
</evidence>
<evidence type="ECO:0000256" key="6">
    <source>
        <dbReference type="ARBA" id="ARBA00022692"/>
    </source>
</evidence>
<dbReference type="GO" id="GO:0016301">
    <property type="term" value="F:kinase activity"/>
    <property type="evidence" value="ECO:0007669"/>
    <property type="project" value="UniProtKB-KW"/>
</dbReference>
<keyword evidence="15" id="KW-1185">Reference proteome</keyword>
<keyword evidence="9" id="KW-0902">Two-component regulatory system</keyword>
<dbReference type="InterPro" id="IPR005467">
    <property type="entry name" value="His_kinase_dom"/>
</dbReference>
<evidence type="ECO:0000259" key="12">
    <source>
        <dbReference type="PROSITE" id="PS50109"/>
    </source>
</evidence>
<dbReference type="InterPro" id="IPR004358">
    <property type="entry name" value="Sig_transdc_His_kin-like_C"/>
</dbReference>
<dbReference type="EMBL" id="BAABGQ010000005">
    <property type="protein sequence ID" value="GAA4497238.1"/>
    <property type="molecule type" value="Genomic_DNA"/>
</dbReference>
<dbReference type="SUPFAM" id="SSF55874">
    <property type="entry name" value="ATPase domain of HSP90 chaperone/DNA topoisomerase II/histidine kinase"/>
    <property type="match status" value="1"/>
</dbReference>
<dbReference type="PRINTS" id="PR00344">
    <property type="entry name" value="BCTRLSENSOR"/>
</dbReference>
<dbReference type="CDD" id="cd00082">
    <property type="entry name" value="HisKA"/>
    <property type="match status" value="1"/>
</dbReference>
<evidence type="ECO:0000256" key="8">
    <source>
        <dbReference type="ARBA" id="ARBA00022989"/>
    </source>
</evidence>
<comment type="caution">
    <text evidence="14">The sequence shown here is derived from an EMBL/GenBank/DDBJ whole genome shotgun (WGS) entry which is preliminary data.</text>
</comment>
<dbReference type="PROSITE" id="PS50885">
    <property type="entry name" value="HAMP"/>
    <property type="match status" value="1"/>
</dbReference>
<dbReference type="SMART" id="SM00388">
    <property type="entry name" value="HisKA"/>
    <property type="match status" value="1"/>
</dbReference>
<dbReference type="EC" id="2.7.13.3" evidence="3"/>
<keyword evidence="7 14" id="KW-0418">Kinase</keyword>
<dbReference type="InterPro" id="IPR003594">
    <property type="entry name" value="HATPase_dom"/>
</dbReference>
<feature type="transmembrane region" description="Helical" evidence="11">
    <location>
        <begin position="20"/>
        <end position="41"/>
    </location>
</feature>
<keyword evidence="10 11" id="KW-0472">Membrane</keyword>
<evidence type="ECO:0000256" key="7">
    <source>
        <dbReference type="ARBA" id="ARBA00022777"/>
    </source>
</evidence>
<evidence type="ECO:0000313" key="14">
    <source>
        <dbReference type="EMBL" id="GAA4497238.1"/>
    </source>
</evidence>
<comment type="catalytic activity">
    <reaction evidence="1">
        <text>ATP + protein L-histidine = ADP + protein N-phospho-L-histidine.</text>
        <dbReference type="EC" id="2.7.13.3"/>
    </reaction>
</comment>
<reference evidence="15" key="1">
    <citation type="journal article" date="2019" name="Int. J. Syst. Evol. Microbiol.">
        <title>The Global Catalogue of Microorganisms (GCM) 10K type strain sequencing project: providing services to taxonomists for standard genome sequencing and annotation.</title>
        <authorList>
            <consortium name="The Broad Institute Genomics Platform"/>
            <consortium name="The Broad Institute Genome Sequencing Center for Infectious Disease"/>
            <person name="Wu L."/>
            <person name="Ma J."/>
        </authorList>
    </citation>
    <scope>NUCLEOTIDE SEQUENCE [LARGE SCALE GENOMIC DNA]</scope>
    <source>
        <strain evidence="15">JCM 17841</strain>
    </source>
</reference>
<dbReference type="CDD" id="cd06225">
    <property type="entry name" value="HAMP"/>
    <property type="match status" value="1"/>
</dbReference>
<keyword evidence="6 11" id="KW-0812">Transmembrane</keyword>
<dbReference type="Pfam" id="PF00512">
    <property type="entry name" value="HisKA"/>
    <property type="match status" value="1"/>
</dbReference>
<dbReference type="PANTHER" id="PTHR45436">
    <property type="entry name" value="SENSOR HISTIDINE KINASE YKOH"/>
    <property type="match status" value="1"/>
</dbReference>
<dbReference type="SUPFAM" id="SSF47384">
    <property type="entry name" value="Homodimeric domain of signal transducing histidine kinase"/>
    <property type="match status" value="1"/>
</dbReference>
<dbReference type="InterPro" id="IPR003661">
    <property type="entry name" value="HisK_dim/P_dom"/>
</dbReference>
<keyword evidence="5" id="KW-0808">Transferase</keyword>
<evidence type="ECO:0000313" key="15">
    <source>
        <dbReference type="Proteomes" id="UP001501243"/>
    </source>
</evidence>
<dbReference type="InterPro" id="IPR036097">
    <property type="entry name" value="HisK_dim/P_sf"/>
</dbReference>
<dbReference type="RefSeq" id="WP_208131609.1">
    <property type="nucleotide sequence ID" value="NZ_BAABGQ010000005.1"/>
</dbReference>
<comment type="subcellular location">
    <subcellularLocation>
        <location evidence="2">Membrane</location>
    </subcellularLocation>
</comment>
<feature type="transmembrane region" description="Helical" evidence="11">
    <location>
        <begin position="165"/>
        <end position="184"/>
    </location>
</feature>
<dbReference type="PROSITE" id="PS50109">
    <property type="entry name" value="HIS_KIN"/>
    <property type="match status" value="1"/>
</dbReference>
<organism evidence="14 15">
    <name type="scientific">Hymenobacter ginsengisoli</name>
    <dbReference type="NCBI Taxonomy" id="1051626"/>
    <lineage>
        <taxon>Bacteria</taxon>
        <taxon>Pseudomonadati</taxon>
        <taxon>Bacteroidota</taxon>
        <taxon>Cytophagia</taxon>
        <taxon>Cytophagales</taxon>
        <taxon>Hymenobacteraceae</taxon>
        <taxon>Hymenobacter</taxon>
    </lineage>
</organism>
<sequence>MLPAPRFSFLYRVTIRNRLTWLFVGVVAVLLFGVLSLVFVLQSTTSQREFRQRLRERAQVTGYIYLEKDEMRASAFRDFEKKYLQALSNEILQVYDATGRVRFVAEDERVRLPDVVLARIVANKEYYFQLGQRQAVGLFYQDNQGDYIIVAAAENVYGQRRMQSLASIMGVIFVVSLGVIFFLGRGFAGRALAPIAALNDQVDRITARDLHQRVNEGHLRTSERDDLTRLARTFNRLLGRLEASFEGQRTFVRNASHELRTPLTSSIGELQVLLARERSPEAYREGASSVLGELQQLKTLINNLLDMAQAEGNVPLTDEVRLDELLWEVREGVAPAQRNRVQVDLGDLAELPDDPAAFVVPGHRGLLARALGNLVDNALKYSAPDQRVLLSLRCQPGGGCVVRVADAGMGITADDLEQVFQPFFRSAAVRGVVGHGVGLPLAQRIAALHGGTLALCSEPGRGTVAELVFGGLAAEA</sequence>
<dbReference type="InterPro" id="IPR036890">
    <property type="entry name" value="HATPase_C_sf"/>
</dbReference>
<dbReference type="PANTHER" id="PTHR45436:SF5">
    <property type="entry name" value="SENSOR HISTIDINE KINASE TRCS"/>
    <property type="match status" value="1"/>
</dbReference>
<evidence type="ECO:0000256" key="9">
    <source>
        <dbReference type="ARBA" id="ARBA00023012"/>
    </source>
</evidence>
<gene>
    <name evidence="14" type="ORF">GCM10023172_11850</name>
</gene>
<dbReference type="Gene3D" id="3.30.565.10">
    <property type="entry name" value="Histidine kinase-like ATPase, C-terminal domain"/>
    <property type="match status" value="1"/>
</dbReference>
<dbReference type="Gene3D" id="1.10.287.130">
    <property type="match status" value="1"/>
</dbReference>
<dbReference type="Pfam" id="PF02518">
    <property type="entry name" value="HATPase_c"/>
    <property type="match status" value="1"/>
</dbReference>
<evidence type="ECO:0000256" key="10">
    <source>
        <dbReference type="ARBA" id="ARBA00023136"/>
    </source>
</evidence>
<protein>
    <recommendedName>
        <fullName evidence="3">histidine kinase</fullName>
        <ecNumber evidence="3">2.7.13.3</ecNumber>
    </recommendedName>
</protein>
<evidence type="ECO:0000256" key="1">
    <source>
        <dbReference type="ARBA" id="ARBA00000085"/>
    </source>
</evidence>
<dbReference type="Pfam" id="PF00672">
    <property type="entry name" value="HAMP"/>
    <property type="match status" value="1"/>
</dbReference>
<dbReference type="InterPro" id="IPR050428">
    <property type="entry name" value="TCS_sensor_his_kinase"/>
</dbReference>
<dbReference type="Proteomes" id="UP001501243">
    <property type="component" value="Unassembled WGS sequence"/>
</dbReference>
<feature type="domain" description="Histidine kinase" evidence="12">
    <location>
        <begin position="254"/>
        <end position="473"/>
    </location>
</feature>
<evidence type="ECO:0000256" key="2">
    <source>
        <dbReference type="ARBA" id="ARBA00004370"/>
    </source>
</evidence>
<proteinExistence type="predicted"/>
<dbReference type="Gene3D" id="6.10.340.10">
    <property type="match status" value="1"/>
</dbReference>
<evidence type="ECO:0000256" key="11">
    <source>
        <dbReference type="SAM" id="Phobius"/>
    </source>
</evidence>
<dbReference type="InterPro" id="IPR003660">
    <property type="entry name" value="HAMP_dom"/>
</dbReference>
<name>A0ABP8Q5F6_9BACT</name>
<keyword evidence="4" id="KW-0597">Phosphoprotein</keyword>
<evidence type="ECO:0000256" key="3">
    <source>
        <dbReference type="ARBA" id="ARBA00012438"/>
    </source>
</evidence>
<keyword evidence="8 11" id="KW-1133">Transmembrane helix</keyword>